<dbReference type="AlphaFoldDB" id="A0A6P8NSJ0"/>
<dbReference type="GeneID" id="117349820"/>
<dbReference type="PANTHER" id="PTHR47109:SF1">
    <property type="entry name" value="NUCLEOREDOXIN-LIKE PROTEIN 1"/>
    <property type="match status" value="1"/>
</dbReference>
<organism evidence="2 3">
    <name type="scientific">Geotrypetes seraphini</name>
    <name type="common">Gaboon caecilian</name>
    <name type="synonym">Caecilia seraphini</name>
    <dbReference type="NCBI Taxonomy" id="260995"/>
    <lineage>
        <taxon>Eukaryota</taxon>
        <taxon>Metazoa</taxon>
        <taxon>Chordata</taxon>
        <taxon>Craniata</taxon>
        <taxon>Vertebrata</taxon>
        <taxon>Euteleostomi</taxon>
        <taxon>Amphibia</taxon>
        <taxon>Gymnophiona</taxon>
        <taxon>Geotrypetes</taxon>
    </lineage>
</organism>
<sequence length="229" mass="26670">MAELFLGKVLVRNNRDRDELDTEWELSQRLENRVVLLYFGAAGCPRCQRFVPVLKDFFVRLTDEFYVTRASQLALVYLPRSGNEEEEEEFLEKMPKKWLSLPFEDQGFKQELESRFGVEEIPAVVVLKPCGKVVSWNAVEEIRRLGPTCFQSWQEVGDLIDRNFLPAEFFDDVASRSIADPIRRLKYKMEKEKRRKHGWIIQSGWFDLLNEAGSREANQGGSISQPSFL</sequence>
<dbReference type="Gene3D" id="3.40.30.10">
    <property type="entry name" value="Glutaredoxin"/>
    <property type="match status" value="1"/>
</dbReference>
<dbReference type="SUPFAM" id="SSF52833">
    <property type="entry name" value="Thioredoxin-like"/>
    <property type="match status" value="1"/>
</dbReference>
<dbReference type="PANTHER" id="PTHR47109">
    <property type="entry name" value="NUCLEOREDOXIN-LIKE PROTEIN 1"/>
    <property type="match status" value="1"/>
</dbReference>
<accession>A0A6P8NSJ0</accession>
<dbReference type="PROSITE" id="PS51352">
    <property type="entry name" value="THIOREDOXIN_2"/>
    <property type="match status" value="1"/>
</dbReference>
<proteinExistence type="predicted"/>
<keyword evidence="2" id="KW-1185">Reference proteome</keyword>
<dbReference type="RefSeq" id="XP_033779307.1">
    <property type="nucleotide sequence ID" value="XM_033923416.1"/>
</dbReference>
<dbReference type="Pfam" id="PF13905">
    <property type="entry name" value="Thioredoxin_8"/>
    <property type="match status" value="1"/>
</dbReference>
<feature type="domain" description="Thioredoxin" evidence="1">
    <location>
        <begin position="1"/>
        <end position="190"/>
    </location>
</feature>
<dbReference type="GO" id="GO:0005739">
    <property type="term" value="C:mitochondrion"/>
    <property type="evidence" value="ECO:0007669"/>
    <property type="project" value="TreeGrafter"/>
</dbReference>
<dbReference type="KEGG" id="gsh:117349820"/>
<reference evidence="3" key="1">
    <citation type="submission" date="2025-08" db="UniProtKB">
        <authorList>
            <consortium name="RefSeq"/>
        </authorList>
    </citation>
    <scope>IDENTIFICATION</scope>
</reference>
<dbReference type="GO" id="GO:0045494">
    <property type="term" value="P:photoreceptor cell maintenance"/>
    <property type="evidence" value="ECO:0007669"/>
    <property type="project" value="InterPro"/>
</dbReference>
<dbReference type="Proteomes" id="UP000515159">
    <property type="component" value="Chromosome 16"/>
</dbReference>
<dbReference type="FunCoup" id="A0A6P8NSJ0">
    <property type="interactions" value="5"/>
</dbReference>
<gene>
    <name evidence="3" type="primary">NXNL1</name>
</gene>
<evidence type="ECO:0000313" key="3">
    <source>
        <dbReference type="RefSeq" id="XP_033779307.1"/>
    </source>
</evidence>
<dbReference type="InterPro" id="IPR029520">
    <property type="entry name" value="RdCVF"/>
</dbReference>
<dbReference type="InParanoid" id="A0A6P8NSJ0"/>
<name>A0A6P8NSJ0_GEOSA</name>
<dbReference type="InterPro" id="IPR012336">
    <property type="entry name" value="Thioredoxin-like_fold"/>
</dbReference>
<evidence type="ECO:0000313" key="2">
    <source>
        <dbReference type="Proteomes" id="UP000515159"/>
    </source>
</evidence>
<protein>
    <submittedName>
        <fullName evidence="3">Nucleoredoxin-like protein 1</fullName>
    </submittedName>
</protein>
<dbReference type="InterPro" id="IPR013766">
    <property type="entry name" value="Thioredoxin_domain"/>
</dbReference>
<dbReference type="CTD" id="115861"/>
<evidence type="ECO:0000259" key="1">
    <source>
        <dbReference type="PROSITE" id="PS51352"/>
    </source>
</evidence>
<dbReference type="InterPro" id="IPR036249">
    <property type="entry name" value="Thioredoxin-like_sf"/>
</dbReference>
<dbReference type="OrthoDB" id="189920at2759"/>